<evidence type="ECO:0008006" key="7">
    <source>
        <dbReference type="Google" id="ProtNLM"/>
    </source>
</evidence>
<feature type="compositionally biased region" description="Polar residues" evidence="4">
    <location>
        <begin position="145"/>
        <end position="154"/>
    </location>
</feature>
<evidence type="ECO:0000256" key="1">
    <source>
        <dbReference type="ARBA" id="ARBA00004123"/>
    </source>
</evidence>
<dbReference type="InterPro" id="IPR040260">
    <property type="entry name" value="RFA2-like"/>
</dbReference>
<keyword evidence="3" id="KW-0539">Nucleus</keyword>
<dbReference type="GO" id="GO:0000781">
    <property type="term" value="C:chromosome, telomeric region"/>
    <property type="evidence" value="ECO:0007669"/>
    <property type="project" value="TreeGrafter"/>
</dbReference>
<dbReference type="GO" id="GO:0003697">
    <property type="term" value="F:single-stranded DNA binding"/>
    <property type="evidence" value="ECO:0007669"/>
    <property type="project" value="TreeGrafter"/>
</dbReference>
<dbReference type="PANTHER" id="PTHR13989:SF16">
    <property type="entry name" value="REPLICATION PROTEIN A2"/>
    <property type="match status" value="1"/>
</dbReference>
<evidence type="ECO:0000313" key="6">
    <source>
        <dbReference type="Proteomes" id="UP000308199"/>
    </source>
</evidence>
<dbReference type="InterPro" id="IPR036388">
    <property type="entry name" value="WH-like_DNA-bd_sf"/>
</dbReference>
<dbReference type="Gene3D" id="2.40.50.140">
    <property type="entry name" value="Nucleic acid-binding proteins"/>
    <property type="match status" value="1"/>
</dbReference>
<proteinExistence type="predicted"/>
<evidence type="ECO:0000256" key="4">
    <source>
        <dbReference type="SAM" id="MobiDB-lite"/>
    </source>
</evidence>
<dbReference type="GO" id="GO:0006260">
    <property type="term" value="P:DNA replication"/>
    <property type="evidence" value="ECO:0007669"/>
    <property type="project" value="TreeGrafter"/>
</dbReference>
<dbReference type="GO" id="GO:0035861">
    <property type="term" value="C:site of double-strand break"/>
    <property type="evidence" value="ECO:0007669"/>
    <property type="project" value="TreeGrafter"/>
</dbReference>
<accession>A0A4S4L2J2</accession>
<dbReference type="Gene3D" id="1.10.10.10">
    <property type="entry name" value="Winged helix-like DNA-binding domain superfamily/Winged helix DNA-binding domain"/>
    <property type="match status" value="1"/>
</dbReference>
<dbReference type="InterPro" id="IPR012340">
    <property type="entry name" value="NA-bd_OB-fold"/>
</dbReference>
<dbReference type="PANTHER" id="PTHR13989">
    <property type="entry name" value="REPLICATION PROTEIN A-RELATED"/>
    <property type="match status" value="1"/>
</dbReference>
<dbReference type="OrthoDB" id="25571at2759"/>
<name>A0A4S4L2J2_9AGAM</name>
<dbReference type="GO" id="GO:0005662">
    <property type="term" value="C:DNA replication factor A complex"/>
    <property type="evidence" value="ECO:0007669"/>
    <property type="project" value="TreeGrafter"/>
</dbReference>
<keyword evidence="6" id="KW-1185">Reference proteome</keyword>
<reference evidence="5 6" key="1">
    <citation type="submission" date="2019-02" db="EMBL/GenBank/DDBJ databases">
        <title>Genome sequencing of the rare red list fungi Phellinidium pouzarii.</title>
        <authorList>
            <person name="Buettner E."/>
            <person name="Kellner H."/>
        </authorList>
    </citation>
    <scope>NUCLEOTIDE SEQUENCE [LARGE SCALE GENOMIC DNA]</scope>
    <source>
        <strain evidence="5 6">DSM 108285</strain>
    </source>
</reference>
<comment type="subcellular location">
    <subcellularLocation>
        <location evidence="1">Nucleus</location>
    </subcellularLocation>
</comment>
<sequence>MDVETQEEQVLCAQQEYREAEFTLDGHVLDVIHCVASVMRIREAERMYVLEVEDGSEGRVRVYLWKRKEMAESVELVENGTIRESMYIRIFGRISGGKSARSNMINAKKINPIGPDLHEPFYHMLHCIYVTMKFDESRQKKGDSLANSMENSTIKPALQVAGPSGDSEEIRDSKHSPPFPSPPPSSIESEDASPSPPCRGYASAPECLDTPVQFHYKLRDVASSPALSSTSRKNSKMPKYEFAAHFQHRVPFLSHVQNSYSYNSIKTQKNGLTDPLSNLTTLERDIVLCILSRRSDLKDEDNWEGVNVVDIARQVQSRHGQISAHELSLALDSLVDGGQIHPTVDELNYSVCSLP</sequence>
<dbReference type="GO" id="GO:0006289">
    <property type="term" value="P:nucleotide-excision repair"/>
    <property type="evidence" value="ECO:0007669"/>
    <property type="project" value="TreeGrafter"/>
</dbReference>
<feature type="region of interest" description="Disordered" evidence="4">
    <location>
        <begin position="141"/>
        <end position="202"/>
    </location>
</feature>
<evidence type="ECO:0000256" key="2">
    <source>
        <dbReference type="ARBA" id="ARBA00023125"/>
    </source>
</evidence>
<gene>
    <name evidence="5" type="ORF">EW145_g6085</name>
</gene>
<evidence type="ECO:0000313" key="5">
    <source>
        <dbReference type="EMBL" id="THH03690.1"/>
    </source>
</evidence>
<protein>
    <recommendedName>
        <fullName evidence="7">Replication protein A C-terminal domain-containing protein</fullName>
    </recommendedName>
</protein>
<dbReference type="EMBL" id="SGPK01000426">
    <property type="protein sequence ID" value="THH03690.1"/>
    <property type="molecule type" value="Genomic_DNA"/>
</dbReference>
<dbReference type="GO" id="GO:0000724">
    <property type="term" value="P:double-strand break repair via homologous recombination"/>
    <property type="evidence" value="ECO:0007669"/>
    <property type="project" value="TreeGrafter"/>
</dbReference>
<organism evidence="5 6">
    <name type="scientific">Phellinidium pouzarii</name>
    <dbReference type="NCBI Taxonomy" id="167371"/>
    <lineage>
        <taxon>Eukaryota</taxon>
        <taxon>Fungi</taxon>
        <taxon>Dikarya</taxon>
        <taxon>Basidiomycota</taxon>
        <taxon>Agaricomycotina</taxon>
        <taxon>Agaricomycetes</taxon>
        <taxon>Hymenochaetales</taxon>
        <taxon>Hymenochaetaceae</taxon>
        <taxon>Phellinidium</taxon>
    </lineage>
</organism>
<dbReference type="Proteomes" id="UP000308199">
    <property type="component" value="Unassembled WGS sequence"/>
</dbReference>
<comment type="caution">
    <text evidence="5">The sequence shown here is derived from an EMBL/GenBank/DDBJ whole genome shotgun (WGS) entry which is preliminary data.</text>
</comment>
<evidence type="ECO:0000256" key="3">
    <source>
        <dbReference type="ARBA" id="ARBA00023242"/>
    </source>
</evidence>
<dbReference type="SUPFAM" id="SSF50249">
    <property type="entry name" value="Nucleic acid-binding proteins"/>
    <property type="match status" value="1"/>
</dbReference>
<dbReference type="AlphaFoldDB" id="A0A4S4L2J2"/>
<keyword evidence="2" id="KW-0238">DNA-binding</keyword>